<evidence type="ECO:0000313" key="2">
    <source>
        <dbReference type="Proteomes" id="UP000829925"/>
    </source>
</evidence>
<proteinExistence type="predicted"/>
<sequence length="55" mass="6558">MLEHFGGLRKDVRAIEETVQRIDQRLEKVEKKVDDFTDFECHLRTLEDIVLRKAS</sequence>
<reference evidence="1 2" key="1">
    <citation type="submission" date="2022-04" db="EMBL/GenBank/DDBJ databases">
        <title>Hymenobacter sp. isolated from the air.</title>
        <authorList>
            <person name="Won M."/>
            <person name="Lee C.-M."/>
            <person name="Woen H.-Y."/>
            <person name="Kwon S.-W."/>
        </authorList>
    </citation>
    <scope>NUCLEOTIDE SEQUENCE [LARGE SCALE GENOMIC DNA]</scope>
    <source>
        <strain evidence="2">5413 J-13</strain>
    </source>
</reference>
<accession>A0A8T9SWT8</accession>
<protein>
    <submittedName>
        <fullName evidence="1">Uncharacterized protein</fullName>
    </submittedName>
</protein>
<keyword evidence="2" id="KW-1185">Reference proteome</keyword>
<dbReference type="RefSeq" id="WP_245093262.1">
    <property type="nucleotide sequence ID" value="NZ_CP095053.1"/>
</dbReference>
<dbReference type="AlphaFoldDB" id="A0A8T9SWT8"/>
<evidence type="ECO:0000313" key="1">
    <source>
        <dbReference type="EMBL" id="UOR05193.1"/>
    </source>
</evidence>
<gene>
    <name evidence="1" type="ORF">MUN82_19925</name>
</gene>
<dbReference type="EMBL" id="CP095053">
    <property type="protein sequence ID" value="UOR05193.1"/>
    <property type="molecule type" value="Genomic_DNA"/>
</dbReference>
<organism evidence="1 2">
    <name type="scientific">Hymenobacter aerilatus</name>
    <dbReference type="NCBI Taxonomy" id="2932251"/>
    <lineage>
        <taxon>Bacteria</taxon>
        <taxon>Pseudomonadati</taxon>
        <taxon>Bacteroidota</taxon>
        <taxon>Cytophagia</taxon>
        <taxon>Cytophagales</taxon>
        <taxon>Hymenobacteraceae</taxon>
        <taxon>Hymenobacter</taxon>
    </lineage>
</organism>
<dbReference type="Proteomes" id="UP000829925">
    <property type="component" value="Chromosome"/>
</dbReference>
<name>A0A8T9SWT8_9BACT</name>
<dbReference type="KEGG" id="haei:MUN82_19925"/>